<dbReference type="Proteomes" id="UP000614601">
    <property type="component" value="Unassembled WGS sequence"/>
</dbReference>
<comment type="function">
    <text evidence="3">Putative oxidoreductase.</text>
</comment>
<sequence>MSRDYTAELEKFLKLAEPYLPYVLWPLGVYGATKILSYLIPGAHRRSRLNLKDKTVLITGASSGLGRALAFVFYEKGAKVIVTARSIEQLKSLCDELQQTGTEKGWNNPHKPEYKYLDLVDLVDDAVATRQLNEIKLLALNNGVIDVLVNNAGLSNRGSCQATDVNVQRKVFDVNYFGAVAVTKAVYDAIPDDGAIVTIGSIQSKVALPYRSAYSASKHALMAFMDSLRAEDRPTLQVLNVFAGYMNTGFGSRALNADGKKHGIEDKNQAKGYSPEYAAKVVVKSLCNRESELVLAPLSSSIAIWLRLLTPNLLSWVLHRRARKEIEGYAKQE</sequence>
<keyword evidence="5" id="KW-0812">Transmembrane</keyword>
<dbReference type="PROSITE" id="PS00061">
    <property type="entry name" value="ADH_SHORT"/>
    <property type="match status" value="1"/>
</dbReference>
<dbReference type="PANTHER" id="PTHR44196">
    <property type="entry name" value="DEHYDROGENASE/REDUCTASE SDR FAMILY MEMBER 7B"/>
    <property type="match status" value="1"/>
</dbReference>
<keyword evidence="5" id="KW-0472">Membrane</keyword>
<dbReference type="PRINTS" id="PR00080">
    <property type="entry name" value="SDRFAMILY"/>
</dbReference>
<dbReference type="Pfam" id="PF00106">
    <property type="entry name" value="adh_short"/>
    <property type="match status" value="1"/>
</dbReference>
<dbReference type="SUPFAM" id="SSF51735">
    <property type="entry name" value="NAD(P)-binding Rossmann-fold domains"/>
    <property type="match status" value="1"/>
</dbReference>
<dbReference type="Proteomes" id="UP000783686">
    <property type="component" value="Unassembled WGS sequence"/>
</dbReference>
<dbReference type="EMBL" id="CAJFDH010000006">
    <property type="protein sequence ID" value="CAD5227496.1"/>
    <property type="molecule type" value="Genomic_DNA"/>
</dbReference>
<dbReference type="AlphaFoldDB" id="A0A811LJW7"/>
<proteinExistence type="inferred from homology"/>
<evidence type="ECO:0000313" key="6">
    <source>
        <dbReference type="EMBL" id="CAD5227496.1"/>
    </source>
</evidence>
<dbReference type="GO" id="GO:0016020">
    <property type="term" value="C:membrane"/>
    <property type="evidence" value="ECO:0007669"/>
    <property type="project" value="TreeGrafter"/>
</dbReference>
<evidence type="ECO:0000256" key="3">
    <source>
        <dbReference type="ARBA" id="ARBA00037096"/>
    </source>
</evidence>
<dbReference type="InterPro" id="IPR002347">
    <property type="entry name" value="SDR_fam"/>
</dbReference>
<accession>A0A811LJW7</accession>
<protein>
    <submittedName>
        <fullName evidence="6">Uncharacterized protein</fullName>
    </submittedName>
</protein>
<evidence type="ECO:0000256" key="5">
    <source>
        <dbReference type="SAM" id="Phobius"/>
    </source>
</evidence>
<reference evidence="6" key="1">
    <citation type="submission" date="2020-09" db="EMBL/GenBank/DDBJ databases">
        <authorList>
            <person name="Kikuchi T."/>
        </authorList>
    </citation>
    <scope>NUCLEOTIDE SEQUENCE</scope>
    <source>
        <strain evidence="6">SH1</strain>
    </source>
</reference>
<keyword evidence="7" id="KW-1185">Reference proteome</keyword>
<dbReference type="InterPro" id="IPR020904">
    <property type="entry name" value="Sc_DH/Rdtase_CS"/>
</dbReference>
<dbReference type="GO" id="GO:0016491">
    <property type="term" value="F:oxidoreductase activity"/>
    <property type="evidence" value="ECO:0007669"/>
    <property type="project" value="UniProtKB-KW"/>
</dbReference>
<gene>
    <name evidence="6" type="ORF">BOKJ2_LOCUS12202</name>
</gene>
<evidence type="ECO:0000313" key="7">
    <source>
        <dbReference type="Proteomes" id="UP000614601"/>
    </source>
</evidence>
<dbReference type="PANTHER" id="PTHR44196:SF1">
    <property type="entry name" value="DEHYDROGENASE_REDUCTASE SDR FAMILY MEMBER 7B"/>
    <property type="match status" value="1"/>
</dbReference>
<feature type="transmembrane region" description="Helical" evidence="5">
    <location>
        <begin position="20"/>
        <end position="40"/>
    </location>
</feature>
<name>A0A811LJW7_9BILA</name>
<evidence type="ECO:0000256" key="4">
    <source>
        <dbReference type="RuleBase" id="RU000363"/>
    </source>
</evidence>
<dbReference type="OrthoDB" id="5307821at2759"/>
<dbReference type="Gene3D" id="3.40.50.720">
    <property type="entry name" value="NAD(P)-binding Rossmann-like Domain"/>
    <property type="match status" value="1"/>
</dbReference>
<keyword evidence="5" id="KW-1133">Transmembrane helix</keyword>
<keyword evidence="2" id="KW-0560">Oxidoreductase</keyword>
<organism evidence="6 7">
    <name type="scientific">Bursaphelenchus okinawaensis</name>
    <dbReference type="NCBI Taxonomy" id="465554"/>
    <lineage>
        <taxon>Eukaryota</taxon>
        <taxon>Metazoa</taxon>
        <taxon>Ecdysozoa</taxon>
        <taxon>Nematoda</taxon>
        <taxon>Chromadorea</taxon>
        <taxon>Rhabditida</taxon>
        <taxon>Tylenchina</taxon>
        <taxon>Tylenchomorpha</taxon>
        <taxon>Aphelenchoidea</taxon>
        <taxon>Aphelenchoididae</taxon>
        <taxon>Bursaphelenchus</taxon>
    </lineage>
</organism>
<dbReference type="PRINTS" id="PR00081">
    <property type="entry name" value="GDHRDH"/>
</dbReference>
<comment type="similarity">
    <text evidence="1 4">Belongs to the short-chain dehydrogenases/reductases (SDR) family.</text>
</comment>
<dbReference type="EMBL" id="CAJFCW020000006">
    <property type="protein sequence ID" value="CAG9123311.1"/>
    <property type="molecule type" value="Genomic_DNA"/>
</dbReference>
<evidence type="ECO:0000256" key="2">
    <source>
        <dbReference type="ARBA" id="ARBA00023002"/>
    </source>
</evidence>
<dbReference type="InterPro" id="IPR036291">
    <property type="entry name" value="NAD(P)-bd_dom_sf"/>
</dbReference>
<comment type="caution">
    <text evidence="6">The sequence shown here is derived from an EMBL/GenBank/DDBJ whole genome shotgun (WGS) entry which is preliminary data.</text>
</comment>
<evidence type="ECO:0000256" key="1">
    <source>
        <dbReference type="ARBA" id="ARBA00006484"/>
    </source>
</evidence>